<evidence type="ECO:0000313" key="3">
    <source>
        <dbReference type="EMBL" id="KIH50770.1"/>
    </source>
</evidence>
<protein>
    <recommendedName>
        <fullName evidence="2">Replication-associated protein ORF2/G2P domain-containing protein</fullName>
    </recommendedName>
</protein>
<keyword evidence="4" id="KW-1185">Reference proteome</keyword>
<organism evidence="3 4">
    <name type="scientific">Ancylostoma duodenale</name>
    <dbReference type="NCBI Taxonomy" id="51022"/>
    <lineage>
        <taxon>Eukaryota</taxon>
        <taxon>Metazoa</taxon>
        <taxon>Ecdysozoa</taxon>
        <taxon>Nematoda</taxon>
        <taxon>Chromadorea</taxon>
        <taxon>Rhabditida</taxon>
        <taxon>Rhabditina</taxon>
        <taxon>Rhabditomorpha</taxon>
        <taxon>Strongyloidea</taxon>
        <taxon>Ancylostomatidae</taxon>
        <taxon>Ancylostomatinae</taxon>
        <taxon>Ancylostoma</taxon>
    </lineage>
</organism>
<reference evidence="3 4" key="1">
    <citation type="submission" date="2013-12" db="EMBL/GenBank/DDBJ databases">
        <title>Draft genome of the parsitic nematode Ancylostoma duodenale.</title>
        <authorList>
            <person name="Mitreva M."/>
        </authorList>
    </citation>
    <scope>NUCLEOTIDE SEQUENCE [LARGE SCALE GENOMIC DNA]</scope>
    <source>
        <strain evidence="3 4">Zhejiang</strain>
    </source>
</reference>
<proteinExistence type="predicted"/>
<dbReference type="Pfam" id="PF23343">
    <property type="entry name" value="REP_ORF2-G2P"/>
    <property type="match status" value="1"/>
</dbReference>
<accession>A0A0C2FQH1</accession>
<sequence length="229" mass="26601">MVISGDVVEMYEYEKPILTGKDAVDKKRKKNPQDDAPEWVRSDPEGSEDVTDVRARAFALNRARKKIRRLINANVYRHPDENGEVFKPVFMTLTFAENQTEVDAANKEFKRFIQRLNHAVYGRGQTGLKYVTVIEFQKRGAVHYHCVFFNLPYMPSAKIAEIWGQGYIKVNAMKKRDGTNCDNVGAYVTKYMQKELDDERLHRRKCYLVAQGLHQPEEYSVELSDLEEM</sequence>
<evidence type="ECO:0000256" key="1">
    <source>
        <dbReference type="SAM" id="MobiDB-lite"/>
    </source>
</evidence>
<feature type="non-terminal residue" evidence="3">
    <location>
        <position position="229"/>
    </location>
</feature>
<gene>
    <name evidence="3" type="ORF">ANCDUO_19147</name>
</gene>
<dbReference type="AlphaFoldDB" id="A0A0C2FQH1"/>
<evidence type="ECO:0000313" key="4">
    <source>
        <dbReference type="Proteomes" id="UP000054047"/>
    </source>
</evidence>
<dbReference type="Proteomes" id="UP000054047">
    <property type="component" value="Unassembled WGS sequence"/>
</dbReference>
<name>A0A0C2FQH1_9BILA</name>
<dbReference type="EMBL" id="KN748721">
    <property type="protein sequence ID" value="KIH50770.1"/>
    <property type="molecule type" value="Genomic_DNA"/>
</dbReference>
<evidence type="ECO:0000259" key="2">
    <source>
        <dbReference type="Pfam" id="PF23343"/>
    </source>
</evidence>
<dbReference type="InterPro" id="IPR056906">
    <property type="entry name" value="ORF2/G2P_dom"/>
</dbReference>
<feature type="domain" description="Replication-associated protein ORF2/G2P" evidence="2">
    <location>
        <begin position="89"/>
        <end position="195"/>
    </location>
</feature>
<feature type="region of interest" description="Disordered" evidence="1">
    <location>
        <begin position="21"/>
        <end position="47"/>
    </location>
</feature>